<protein>
    <submittedName>
        <fullName evidence="1">Uncharacterized protein</fullName>
    </submittedName>
</protein>
<accession>A0ABU6CTF3</accession>
<reference evidence="2" key="1">
    <citation type="submission" date="2023-07" db="EMBL/GenBank/DDBJ databases">
        <title>The carbon used by Thiothrix.</title>
        <authorList>
            <person name="Chen L."/>
        </authorList>
    </citation>
    <scope>NUCLEOTIDE SEQUENCE [LARGE SCALE GENOMIC DNA]</scope>
</reference>
<evidence type="ECO:0000313" key="1">
    <source>
        <dbReference type="EMBL" id="MEB4590110.1"/>
    </source>
</evidence>
<dbReference type="Proteomes" id="UP001308005">
    <property type="component" value="Unassembled WGS sequence"/>
</dbReference>
<dbReference type="RefSeq" id="WP_324693346.1">
    <property type="nucleotide sequence ID" value="NZ_JAYMYJ010000030.1"/>
</dbReference>
<proteinExistence type="predicted"/>
<evidence type="ECO:0000313" key="2">
    <source>
        <dbReference type="Proteomes" id="UP001308005"/>
    </source>
</evidence>
<dbReference type="EMBL" id="JAYMYJ010000030">
    <property type="protein sequence ID" value="MEB4590110.1"/>
    <property type="molecule type" value="Genomic_DNA"/>
</dbReference>
<reference evidence="1 2" key="2">
    <citation type="submission" date="2024-01" db="EMBL/GenBank/DDBJ databases">
        <authorList>
            <person name="Xie X."/>
        </authorList>
    </citation>
    <scope>NUCLEOTIDE SEQUENCE [LARGE SCALE GENOMIC DNA]</scope>
    <source>
        <strain evidence="1">SCUT-1</strain>
    </source>
</reference>
<sequence>MKREKLEHLTPADRVFIVSELDARHAAVKSLLEQMGEGERAYDVEFELRTRDLLTFTRWLAPEDAVDLLEGVGELIDEARVGL</sequence>
<keyword evidence="2" id="KW-1185">Reference proteome</keyword>
<comment type="caution">
    <text evidence="1">The sequence shown here is derived from an EMBL/GenBank/DDBJ whole genome shotgun (WGS) entry which is preliminary data.</text>
</comment>
<organism evidence="1 2">
    <name type="scientific">Candidatus Thiothrix phosphatis</name>
    <dbReference type="NCBI Taxonomy" id="3112415"/>
    <lineage>
        <taxon>Bacteria</taxon>
        <taxon>Pseudomonadati</taxon>
        <taxon>Pseudomonadota</taxon>
        <taxon>Gammaproteobacteria</taxon>
        <taxon>Thiotrichales</taxon>
        <taxon>Thiotrichaceae</taxon>
        <taxon>Thiothrix</taxon>
    </lineage>
</organism>
<gene>
    <name evidence="1" type="ORF">VSS37_03875</name>
</gene>
<name>A0ABU6CTF3_9GAMM</name>